<dbReference type="AlphaFoldDB" id="A0A9P5P6W9"/>
<accession>A0A9P5P6W9</accession>
<dbReference type="EMBL" id="JADNRY010000433">
    <property type="protein sequence ID" value="KAF9056772.1"/>
    <property type="molecule type" value="Genomic_DNA"/>
</dbReference>
<name>A0A9P5P6W9_9AGAR</name>
<sequence length="148" mass="16013">MYSLQHMVTDASGGKTPIIEFRTQQLPISHILAQIQTQTNFYELAERCGAQGLHMHNQIIQSQLEMRGISIAESDVLALSLSPSIQPSGLCKPLVDAIGHRMAYDAAVEANLSPDIIALYEIGAIKNDASWFVKFSSGLGQSTVQNGG</sequence>
<protein>
    <submittedName>
        <fullName evidence="1">Uncharacterized protein</fullName>
    </submittedName>
</protein>
<gene>
    <name evidence="1" type="ORF">BDP27DRAFT_1373213</name>
</gene>
<comment type="caution">
    <text evidence="1">The sequence shown here is derived from an EMBL/GenBank/DDBJ whole genome shotgun (WGS) entry which is preliminary data.</text>
</comment>
<reference evidence="1" key="1">
    <citation type="submission" date="2020-11" db="EMBL/GenBank/DDBJ databases">
        <authorList>
            <consortium name="DOE Joint Genome Institute"/>
            <person name="Ahrendt S."/>
            <person name="Riley R."/>
            <person name="Andreopoulos W."/>
            <person name="Labutti K."/>
            <person name="Pangilinan J."/>
            <person name="Ruiz-Duenas F.J."/>
            <person name="Barrasa J.M."/>
            <person name="Sanchez-Garcia M."/>
            <person name="Camarero S."/>
            <person name="Miyauchi S."/>
            <person name="Serrano A."/>
            <person name="Linde D."/>
            <person name="Babiker R."/>
            <person name="Drula E."/>
            <person name="Ayuso-Fernandez I."/>
            <person name="Pacheco R."/>
            <person name="Padilla G."/>
            <person name="Ferreira P."/>
            <person name="Barriuso J."/>
            <person name="Kellner H."/>
            <person name="Castanera R."/>
            <person name="Alfaro M."/>
            <person name="Ramirez L."/>
            <person name="Pisabarro A.G."/>
            <person name="Kuo A."/>
            <person name="Tritt A."/>
            <person name="Lipzen A."/>
            <person name="He G."/>
            <person name="Yan M."/>
            <person name="Ng V."/>
            <person name="Cullen D."/>
            <person name="Martin F."/>
            <person name="Rosso M.-N."/>
            <person name="Henrissat B."/>
            <person name="Hibbett D."/>
            <person name="Martinez A.T."/>
            <person name="Grigoriev I.V."/>
        </authorList>
    </citation>
    <scope>NUCLEOTIDE SEQUENCE</scope>
    <source>
        <strain evidence="1">AH 40177</strain>
    </source>
</reference>
<proteinExistence type="predicted"/>
<dbReference type="OrthoDB" id="538336at2759"/>
<dbReference type="Proteomes" id="UP000772434">
    <property type="component" value="Unassembled WGS sequence"/>
</dbReference>
<evidence type="ECO:0000313" key="1">
    <source>
        <dbReference type="EMBL" id="KAF9056772.1"/>
    </source>
</evidence>
<keyword evidence="2" id="KW-1185">Reference proteome</keyword>
<organism evidence="1 2">
    <name type="scientific">Rhodocollybia butyracea</name>
    <dbReference type="NCBI Taxonomy" id="206335"/>
    <lineage>
        <taxon>Eukaryota</taxon>
        <taxon>Fungi</taxon>
        <taxon>Dikarya</taxon>
        <taxon>Basidiomycota</taxon>
        <taxon>Agaricomycotina</taxon>
        <taxon>Agaricomycetes</taxon>
        <taxon>Agaricomycetidae</taxon>
        <taxon>Agaricales</taxon>
        <taxon>Marasmiineae</taxon>
        <taxon>Omphalotaceae</taxon>
        <taxon>Rhodocollybia</taxon>
    </lineage>
</organism>
<evidence type="ECO:0000313" key="2">
    <source>
        <dbReference type="Proteomes" id="UP000772434"/>
    </source>
</evidence>